<dbReference type="SUPFAM" id="SSF53335">
    <property type="entry name" value="S-adenosyl-L-methionine-dependent methyltransferases"/>
    <property type="match status" value="1"/>
</dbReference>
<evidence type="ECO:0000256" key="5">
    <source>
        <dbReference type="SAM" id="MobiDB-lite"/>
    </source>
</evidence>
<dbReference type="PANTHER" id="PTHR43317">
    <property type="entry name" value="THERMOSPERMINE SYNTHASE ACAULIS5"/>
    <property type="match status" value="1"/>
</dbReference>
<feature type="transmembrane region" description="Helical" evidence="6">
    <location>
        <begin position="306"/>
        <end position="324"/>
    </location>
</feature>
<sequence>MPTQKGSVLRRPTKPEIAVFVSGVVSMGLEILAGRIVAPEFGSSIYTWGTVIAVSLAALSLGYHVGGKRAAERASVGRLSWLLLATAAYAGALAFAHEPMLAATADVPLPTRFESLPAVTLLFGVPTYLLGFVSPYAAELTRTSGVGAASGHVYAVGTIGSIAGAFGTTFLLVPALSVERIALAFVGVLVLGALGLARPTPSWKLRGAQSLRDADRNPSTRASGIVPNWAVPSRIVPRRPTGAELAVFVSGLVAMGLEIVAGRVVGTQFGSSIYTWGSIIGVSMAALSLGYHVGGKRAAERATDARLARLLLGATAYVAVLIFAREPLLGATTAFPLPARFASIPAVALLFGPPTYLLGAVNPYGAELSKVDGTGAASGHVYALSTVGSIAGAFAATYVLIPTLSVEAIGLLFGVALLATVVAILAAESAPAPERRPTVRSVLVALLLVSSFAAPSLGYSIHGDVVHQTQTPYQELEVVDRGDTRTLYLDGKRHSAMDLDDPDRHVFEYTRYFHMPYLYADDPDDIDRVLFVGGGGFTGPKRFAEEYDATVDVAEIDPEVIDAADRYFRLEQYRESGEVNVYNEGGRQFLQETDRTYDLIVMDAFKQDKVPFQLTTVEFMQLASDRLSEDGMLYANMISARSGPASQFYRSEYRTMGEVYPEVYSFPTDDANVVQNVEVVATKSDERVTEAELRERNRRRDIGVDLSDEIGSYQRSVPTDDVPILRDDRAPVDSLLEPMAGQRYVVAETDESDGATAAGAITRTPTASTASIASPAPAASAAAAG</sequence>
<feature type="transmembrane region" description="Helical" evidence="6">
    <location>
        <begin position="116"/>
        <end position="133"/>
    </location>
</feature>
<feature type="transmembrane region" description="Helical" evidence="6">
    <location>
        <begin position="17"/>
        <end position="38"/>
    </location>
</feature>
<dbReference type="GO" id="GO:0010487">
    <property type="term" value="F:thermospermine synthase activity"/>
    <property type="evidence" value="ECO:0007669"/>
    <property type="project" value="TreeGrafter"/>
</dbReference>
<dbReference type="PROSITE" id="PS51006">
    <property type="entry name" value="PABS_2"/>
    <property type="match status" value="1"/>
</dbReference>
<evidence type="ECO:0000313" key="9">
    <source>
        <dbReference type="Proteomes" id="UP001500420"/>
    </source>
</evidence>
<feature type="transmembrane region" description="Helical" evidence="6">
    <location>
        <begin position="344"/>
        <end position="361"/>
    </location>
</feature>
<dbReference type="AlphaFoldDB" id="A0AAV3T4T5"/>
<feature type="transmembrane region" description="Helical" evidence="6">
    <location>
        <begin position="439"/>
        <end position="461"/>
    </location>
</feature>
<dbReference type="Proteomes" id="UP001500420">
    <property type="component" value="Unassembled WGS sequence"/>
</dbReference>
<reference evidence="8 9" key="1">
    <citation type="journal article" date="2019" name="Int. J. Syst. Evol. Microbiol.">
        <title>The Global Catalogue of Microorganisms (GCM) 10K type strain sequencing project: providing services to taxonomists for standard genome sequencing and annotation.</title>
        <authorList>
            <consortium name="The Broad Institute Genomics Platform"/>
            <consortium name="The Broad Institute Genome Sequencing Center for Infectious Disease"/>
            <person name="Wu L."/>
            <person name="Ma J."/>
        </authorList>
    </citation>
    <scope>NUCLEOTIDE SEQUENCE [LARGE SCALE GENOMIC DNA]</scope>
    <source>
        <strain evidence="8 9">JCM 16328</strain>
    </source>
</reference>
<dbReference type="SUPFAM" id="SSF103473">
    <property type="entry name" value="MFS general substrate transporter"/>
    <property type="match status" value="1"/>
</dbReference>
<dbReference type="InterPro" id="IPR029063">
    <property type="entry name" value="SAM-dependent_MTases_sf"/>
</dbReference>
<dbReference type="CDD" id="cd02440">
    <property type="entry name" value="AdoMet_MTases"/>
    <property type="match status" value="1"/>
</dbReference>
<feature type="domain" description="PABS" evidence="7">
    <location>
        <begin position="445"/>
        <end position="685"/>
    </location>
</feature>
<evidence type="ECO:0000259" key="7">
    <source>
        <dbReference type="PROSITE" id="PS51006"/>
    </source>
</evidence>
<organism evidence="8 9">
    <name type="scientific">Natronoarchaeum mannanilyticum</name>
    <dbReference type="NCBI Taxonomy" id="926360"/>
    <lineage>
        <taxon>Archaea</taxon>
        <taxon>Methanobacteriati</taxon>
        <taxon>Methanobacteriota</taxon>
        <taxon>Stenosarchaea group</taxon>
        <taxon>Halobacteria</taxon>
        <taxon>Halobacteriales</taxon>
        <taxon>Natronoarchaeaceae</taxon>
    </lineage>
</organism>
<dbReference type="CDD" id="cd06174">
    <property type="entry name" value="MFS"/>
    <property type="match status" value="1"/>
</dbReference>
<keyword evidence="2 4" id="KW-0808">Transferase</keyword>
<name>A0AAV3T4T5_9EURY</name>
<evidence type="ECO:0000256" key="6">
    <source>
        <dbReference type="SAM" id="Phobius"/>
    </source>
</evidence>
<feature type="transmembrane region" description="Helical" evidence="6">
    <location>
        <begin position="381"/>
        <end position="401"/>
    </location>
</feature>
<evidence type="ECO:0000256" key="4">
    <source>
        <dbReference type="PROSITE-ProRule" id="PRU00354"/>
    </source>
</evidence>
<feature type="region of interest" description="Disordered" evidence="5">
    <location>
        <begin position="751"/>
        <end position="785"/>
    </location>
</feature>
<feature type="transmembrane region" description="Helical" evidence="6">
    <location>
        <begin position="44"/>
        <end position="66"/>
    </location>
</feature>
<proteinExistence type="inferred from homology"/>
<gene>
    <name evidence="8" type="ORF">GCM10009020_03620</name>
</gene>
<keyword evidence="9" id="KW-1185">Reference proteome</keyword>
<feature type="transmembrane region" description="Helical" evidence="6">
    <location>
        <begin position="153"/>
        <end position="175"/>
    </location>
</feature>
<dbReference type="PANTHER" id="PTHR43317:SF1">
    <property type="entry name" value="THERMOSPERMINE SYNTHASE ACAULIS5"/>
    <property type="match status" value="1"/>
</dbReference>
<dbReference type="InterPro" id="IPR030374">
    <property type="entry name" value="PABS"/>
</dbReference>
<feature type="compositionally biased region" description="Low complexity" evidence="5">
    <location>
        <begin position="760"/>
        <end position="785"/>
    </location>
</feature>
<protein>
    <recommendedName>
        <fullName evidence="7">PABS domain-containing protein</fullName>
    </recommendedName>
</protein>
<evidence type="ECO:0000256" key="1">
    <source>
        <dbReference type="ARBA" id="ARBA00007867"/>
    </source>
</evidence>
<feature type="transmembrane region" description="Helical" evidence="6">
    <location>
        <begin position="242"/>
        <end position="261"/>
    </location>
</feature>
<evidence type="ECO:0000313" key="8">
    <source>
        <dbReference type="EMBL" id="GAA0662414.1"/>
    </source>
</evidence>
<dbReference type="NCBIfam" id="NF037959">
    <property type="entry name" value="MFS_SpdSyn"/>
    <property type="match status" value="2"/>
</dbReference>
<feature type="transmembrane region" description="Helical" evidence="6">
    <location>
        <begin position="78"/>
        <end position="96"/>
    </location>
</feature>
<feature type="active site" description="Proton acceptor" evidence="4">
    <location>
        <position position="603"/>
    </location>
</feature>
<feature type="transmembrane region" description="Helical" evidence="6">
    <location>
        <begin position="181"/>
        <end position="197"/>
    </location>
</feature>
<keyword evidence="6" id="KW-0812">Transmembrane</keyword>
<comment type="similarity">
    <text evidence="1">Belongs to the spermidine/spermine synthase family.</text>
</comment>
<evidence type="ECO:0000256" key="2">
    <source>
        <dbReference type="ARBA" id="ARBA00022679"/>
    </source>
</evidence>
<dbReference type="Pfam" id="PF01564">
    <property type="entry name" value="Spermine_synth"/>
    <property type="match status" value="1"/>
</dbReference>
<evidence type="ECO:0000256" key="3">
    <source>
        <dbReference type="ARBA" id="ARBA00023115"/>
    </source>
</evidence>
<dbReference type="GO" id="GO:0006596">
    <property type="term" value="P:polyamine biosynthetic process"/>
    <property type="evidence" value="ECO:0007669"/>
    <property type="project" value="UniProtKB-UniRule"/>
</dbReference>
<comment type="caution">
    <text evidence="8">The sequence shown here is derived from an EMBL/GenBank/DDBJ whole genome shotgun (WGS) entry which is preliminary data.</text>
</comment>
<dbReference type="EMBL" id="BAAADV010000001">
    <property type="protein sequence ID" value="GAA0662414.1"/>
    <property type="molecule type" value="Genomic_DNA"/>
</dbReference>
<dbReference type="RefSeq" id="WP_343772118.1">
    <property type="nucleotide sequence ID" value="NZ_BAAADV010000001.1"/>
</dbReference>
<dbReference type="Gene3D" id="3.40.50.150">
    <property type="entry name" value="Vaccinia Virus protein VP39"/>
    <property type="match status" value="1"/>
</dbReference>
<dbReference type="InterPro" id="IPR036259">
    <property type="entry name" value="MFS_trans_sf"/>
</dbReference>
<feature type="transmembrane region" description="Helical" evidence="6">
    <location>
        <begin position="273"/>
        <end position="294"/>
    </location>
</feature>
<feature type="transmembrane region" description="Helical" evidence="6">
    <location>
        <begin position="407"/>
        <end position="427"/>
    </location>
</feature>
<accession>A0AAV3T4T5</accession>
<keyword evidence="3 4" id="KW-0620">Polyamine biosynthesis</keyword>
<keyword evidence="6" id="KW-0472">Membrane</keyword>
<keyword evidence="6" id="KW-1133">Transmembrane helix</keyword>